<sequence>MCDAYNFNCNEHNELHNVNLTVTINILCIGQCIEFSY</sequence>
<reference evidence="1" key="2">
    <citation type="journal article" date="2015" name="Fish Shellfish Immunol.">
        <title>Early steps in the European eel (Anguilla anguilla)-Vibrio vulnificus interaction in the gills: Role of the RtxA13 toxin.</title>
        <authorList>
            <person name="Callol A."/>
            <person name="Pajuelo D."/>
            <person name="Ebbesson L."/>
            <person name="Teles M."/>
            <person name="MacKenzie S."/>
            <person name="Amaro C."/>
        </authorList>
    </citation>
    <scope>NUCLEOTIDE SEQUENCE</scope>
</reference>
<name>A0A0E9T801_ANGAN</name>
<proteinExistence type="predicted"/>
<dbReference type="AlphaFoldDB" id="A0A0E9T801"/>
<dbReference type="EMBL" id="GBXM01058783">
    <property type="protein sequence ID" value="JAH49794.1"/>
    <property type="molecule type" value="Transcribed_RNA"/>
</dbReference>
<organism evidence="1">
    <name type="scientific">Anguilla anguilla</name>
    <name type="common">European freshwater eel</name>
    <name type="synonym">Muraena anguilla</name>
    <dbReference type="NCBI Taxonomy" id="7936"/>
    <lineage>
        <taxon>Eukaryota</taxon>
        <taxon>Metazoa</taxon>
        <taxon>Chordata</taxon>
        <taxon>Craniata</taxon>
        <taxon>Vertebrata</taxon>
        <taxon>Euteleostomi</taxon>
        <taxon>Actinopterygii</taxon>
        <taxon>Neopterygii</taxon>
        <taxon>Teleostei</taxon>
        <taxon>Anguilliformes</taxon>
        <taxon>Anguillidae</taxon>
        <taxon>Anguilla</taxon>
    </lineage>
</organism>
<accession>A0A0E9T801</accession>
<protein>
    <submittedName>
        <fullName evidence="1">Uncharacterized protein</fullName>
    </submittedName>
</protein>
<evidence type="ECO:0000313" key="1">
    <source>
        <dbReference type="EMBL" id="JAH49794.1"/>
    </source>
</evidence>
<reference evidence="1" key="1">
    <citation type="submission" date="2014-11" db="EMBL/GenBank/DDBJ databases">
        <authorList>
            <person name="Amaro Gonzalez C."/>
        </authorList>
    </citation>
    <scope>NUCLEOTIDE SEQUENCE</scope>
</reference>